<organism evidence="1 2">
    <name type="scientific">Paracoccus pantotrophus</name>
    <name type="common">Thiosphaera pantotropha</name>
    <dbReference type="NCBI Taxonomy" id="82367"/>
    <lineage>
        <taxon>Bacteria</taxon>
        <taxon>Pseudomonadati</taxon>
        <taxon>Pseudomonadota</taxon>
        <taxon>Alphaproteobacteria</taxon>
        <taxon>Rhodobacterales</taxon>
        <taxon>Paracoccaceae</taxon>
        <taxon>Paracoccus</taxon>
    </lineage>
</organism>
<name>A0A7H9BTZ3_PARPN</name>
<proteinExistence type="predicted"/>
<reference evidence="1 2" key="1">
    <citation type="submission" date="2020-07" db="EMBL/GenBank/DDBJ databases">
        <title>The complete genome of Paracoccus pantotrophus ACCC 10489.</title>
        <authorList>
            <person name="Si Y."/>
        </authorList>
    </citation>
    <scope>NUCLEOTIDE SEQUENCE [LARGE SCALE GENOMIC DNA]</scope>
    <source>
        <strain evidence="1 2">ACCC10489</strain>
    </source>
</reference>
<sequence length="125" mass="14145">MTDWLFIWSALVLGCAVLARFSRQDQARRWQNGVTLPHRRHCCCIAATSGRVKGPCAGVKMPFYLRLLRPYDSKTFVSVRSWWLMGACLRDPAGETAHSIADSLLQAQYFAAYHAALPQIFIRLS</sequence>
<protein>
    <submittedName>
        <fullName evidence="1">Uncharacterized protein</fullName>
    </submittedName>
</protein>
<accession>A0A7H9BTZ3</accession>
<dbReference type="AlphaFoldDB" id="A0A7H9BTZ3"/>
<dbReference type="RefSeq" id="WP_179921587.1">
    <property type="nucleotide sequence ID" value="NZ_CP058689.1"/>
</dbReference>
<gene>
    <name evidence="1" type="ORF">HYQ43_03420</name>
</gene>
<dbReference type="Proteomes" id="UP000509322">
    <property type="component" value="Chromosome 1"/>
</dbReference>
<evidence type="ECO:0000313" key="1">
    <source>
        <dbReference type="EMBL" id="QLH13351.1"/>
    </source>
</evidence>
<evidence type="ECO:0000313" key="2">
    <source>
        <dbReference type="Proteomes" id="UP000509322"/>
    </source>
</evidence>
<dbReference type="EMBL" id="CP058689">
    <property type="protein sequence ID" value="QLH13351.1"/>
    <property type="molecule type" value="Genomic_DNA"/>
</dbReference>